<evidence type="ECO:0000256" key="7">
    <source>
        <dbReference type="ARBA" id="ARBA00023136"/>
    </source>
</evidence>
<dbReference type="InterPro" id="IPR007369">
    <property type="entry name" value="Peptidase_A22B_SPP"/>
</dbReference>
<feature type="region of interest" description="Disordered" evidence="8">
    <location>
        <begin position="465"/>
        <end position="611"/>
    </location>
</feature>
<protein>
    <recommendedName>
        <fullName evidence="12">Signal peptide peptidase</fullName>
    </recommendedName>
</protein>
<proteinExistence type="inferred from homology"/>
<feature type="region of interest" description="Disordered" evidence="8">
    <location>
        <begin position="49"/>
        <end position="83"/>
    </location>
</feature>
<dbReference type="Pfam" id="PF04258">
    <property type="entry name" value="Peptidase_A22B"/>
    <property type="match status" value="1"/>
</dbReference>
<dbReference type="PANTHER" id="PTHR12174">
    <property type="entry name" value="SIGNAL PEPTIDE PEPTIDASE"/>
    <property type="match status" value="1"/>
</dbReference>
<organism evidence="10 11">
    <name type="scientific">Monilinia fructicola</name>
    <name type="common">Brown rot fungus</name>
    <name type="synonym">Ciboria fructicola</name>
    <dbReference type="NCBI Taxonomy" id="38448"/>
    <lineage>
        <taxon>Eukaryota</taxon>
        <taxon>Fungi</taxon>
        <taxon>Dikarya</taxon>
        <taxon>Ascomycota</taxon>
        <taxon>Pezizomycotina</taxon>
        <taxon>Leotiomycetes</taxon>
        <taxon>Helotiales</taxon>
        <taxon>Sclerotiniaceae</taxon>
        <taxon>Monilinia</taxon>
    </lineage>
</organism>
<sequence>MENIKDFLVKYGQKIYTDREMIKMEIHIILAALFPIYIGSHASLQRPPSASPILKSKSSSSYQLQDDDEGDEEESRSPMEGLTPSDAIMFPVLASAALGTLYFIIKWLDDPAILNKILGWYFSALGIFGVGRLAKDTLDVVVGFIFPRVWAKGKDIFHIDQGMRRQVIRDGNGKITHVNGITNPLPGRLSNLNFPDAITNALWKVRGLLKTTYTVNLHIKETLPHQKYPIKFTSILGLEIGVATIIAYNVFNAPWYLTNLMGFGFCYGSLQLMSPTTFFTGSLVLLGLFFYDITMVFYTPLMVTVATSLDVPIKLVFPGSEGGRGSMLGLGDIVLPGILVALALRFDLYLHYLYSQKSSSDSHSTSISKSNPKTMTKSQSTSPQKTPYKPATGLWGERFWTSSFVSSPNCVGGIYIIGMITTLVVLNVFRHAQPALLYLVPGVVGALWGTAVVRGELGVMWGYTEDGSLEEGGKKGKGKGEKEEKKIGVEEGESRRKTEAQKEEKEKALDQGLKEAETTEAEIQETATSTLDSDTSSILSDGSISWPSPSLPPLSFPTNNTESEADDESISDPSSSSLTNHSQKAKNRNEEDMKKEGKSEKNKNKNEEIDEHIFLFSISAPKSRLWGTVKM</sequence>
<dbReference type="GO" id="GO:0033619">
    <property type="term" value="P:membrane protein proteolysis"/>
    <property type="evidence" value="ECO:0007669"/>
    <property type="project" value="TreeGrafter"/>
</dbReference>
<accession>A0A5M9JHN9</accession>
<evidence type="ECO:0008006" key="12">
    <source>
        <dbReference type="Google" id="ProtNLM"/>
    </source>
</evidence>
<feature type="transmembrane region" description="Helical" evidence="9">
    <location>
        <begin position="333"/>
        <end position="354"/>
    </location>
</feature>
<dbReference type="GO" id="GO:0098553">
    <property type="term" value="C:lumenal side of endoplasmic reticulum membrane"/>
    <property type="evidence" value="ECO:0007669"/>
    <property type="project" value="TreeGrafter"/>
</dbReference>
<comment type="subcellular location">
    <subcellularLocation>
        <location evidence="1">Endoplasmic reticulum membrane</location>
        <topology evidence="1">Multi-pass membrane protein</topology>
    </subcellularLocation>
</comment>
<keyword evidence="5" id="KW-0256">Endoplasmic reticulum</keyword>
<dbReference type="VEuPathDB" id="FungiDB:MFRU_047g00210"/>
<evidence type="ECO:0000256" key="4">
    <source>
        <dbReference type="ARBA" id="ARBA00022801"/>
    </source>
</evidence>
<dbReference type="GO" id="GO:0006465">
    <property type="term" value="P:signal peptide processing"/>
    <property type="evidence" value="ECO:0007669"/>
    <property type="project" value="TreeGrafter"/>
</dbReference>
<dbReference type="GO" id="GO:0098554">
    <property type="term" value="C:cytoplasmic side of endoplasmic reticulum membrane"/>
    <property type="evidence" value="ECO:0007669"/>
    <property type="project" value="TreeGrafter"/>
</dbReference>
<feature type="compositionally biased region" description="Basic and acidic residues" evidence="8">
    <location>
        <begin position="587"/>
        <end position="611"/>
    </location>
</feature>
<comment type="similarity">
    <text evidence="2">Belongs to the peptidase A22B family.</text>
</comment>
<evidence type="ECO:0000256" key="3">
    <source>
        <dbReference type="ARBA" id="ARBA00022692"/>
    </source>
</evidence>
<reference evidence="10 11" key="1">
    <citation type="submission" date="2019-06" db="EMBL/GenBank/DDBJ databases">
        <title>Genome Sequence of the Brown Rot Fungal Pathogen Monilinia fructicola.</title>
        <authorList>
            <person name="De Miccolis Angelini R.M."/>
            <person name="Landi L."/>
            <person name="Abate D."/>
            <person name="Pollastro S."/>
            <person name="Romanazzi G."/>
            <person name="Faretra F."/>
        </authorList>
    </citation>
    <scope>NUCLEOTIDE SEQUENCE [LARGE SCALE GENOMIC DNA]</scope>
    <source>
        <strain evidence="10 11">Mfrc123</strain>
    </source>
</reference>
<dbReference type="EMBL" id="VICG01000008">
    <property type="protein sequence ID" value="KAA8569048.1"/>
    <property type="molecule type" value="Genomic_DNA"/>
</dbReference>
<keyword evidence="4" id="KW-0378">Hydrolase</keyword>
<feature type="transmembrane region" description="Helical" evidence="9">
    <location>
        <begin position="410"/>
        <end position="429"/>
    </location>
</feature>
<dbReference type="Proteomes" id="UP000322873">
    <property type="component" value="Unassembled WGS sequence"/>
</dbReference>
<feature type="compositionally biased region" description="Low complexity" evidence="8">
    <location>
        <begin position="49"/>
        <end position="61"/>
    </location>
</feature>
<feature type="compositionally biased region" description="Low complexity" evidence="8">
    <location>
        <begin position="524"/>
        <end position="548"/>
    </location>
</feature>
<name>A0A5M9JHN9_MONFR</name>
<dbReference type="AlphaFoldDB" id="A0A5M9JHN9"/>
<keyword evidence="6 9" id="KW-1133">Transmembrane helix</keyword>
<feature type="transmembrane region" description="Helical" evidence="9">
    <location>
        <begin position="21"/>
        <end position="38"/>
    </location>
</feature>
<evidence type="ECO:0000256" key="6">
    <source>
        <dbReference type="ARBA" id="ARBA00022989"/>
    </source>
</evidence>
<dbReference type="PANTHER" id="PTHR12174:SF23">
    <property type="entry name" value="MINOR HISTOCOMPATIBILITY ANTIGEN H13"/>
    <property type="match status" value="1"/>
</dbReference>
<evidence type="ECO:0000256" key="5">
    <source>
        <dbReference type="ARBA" id="ARBA00022824"/>
    </source>
</evidence>
<feature type="transmembrane region" description="Helical" evidence="9">
    <location>
        <begin position="435"/>
        <end position="453"/>
    </location>
</feature>
<evidence type="ECO:0000313" key="10">
    <source>
        <dbReference type="EMBL" id="KAA8569048.1"/>
    </source>
</evidence>
<feature type="compositionally biased region" description="Acidic residues" evidence="8">
    <location>
        <begin position="65"/>
        <end position="74"/>
    </location>
</feature>
<feature type="compositionally biased region" description="Basic and acidic residues" evidence="8">
    <location>
        <begin position="471"/>
        <end position="517"/>
    </location>
</feature>
<feature type="region of interest" description="Disordered" evidence="8">
    <location>
        <begin position="359"/>
        <end position="388"/>
    </location>
</feature>
<feature type="compositionally biased region" description="Low complexity" evidence="8">
    <location>
        <begin position="359"/>
        <end position="370"/>
    </location>
</feature>
<feature type="compositionally biased region" description="Polar residues" evidence="8">
    <location>
        <begin position="371"/>
        <end position="385"/>
    </location>
</feature>
<evidence type="ECO:0000256" key="1">
    <source>
        <dbReference type="ARBA" id="ARBA00004477"/>
    </source>
</evidence>
<comment type="caution">
    <text evidence="10">The sequence shown here is derived from an EMBL/GenBank/DDBJ whole genome shotgun (WGS) entry which is preliminary data.</text>
</comment>
<dbReference type="InterPro" id="IPR006639">
    <property type="entry name" value="Preselin/SPP"/>
</dbReference>
<keyword evidence="3 9" id="KW-0812">Transmembrane</keyword>
<gene>
    <name evidence="10" type="ORF">EYC84_000721</name>
</gene>
<dbReference type="GO" id="GO:0042500">
    <property type="term" value="F:aspartic endopeptidase activity, intramembrane cleaving"/>
    <property type="evidence" value="ECO:0007669"/>
    <property type="project" value="InterPro"/>
</dbReference>
<evidence type="ECO:0000256" key="8">
    <source>
        <dbReference type="SAM" id="MobiDB-lite"/>
    </source>
</evidence>
<feature type="transmembrane region" description="Helical" evidence="9">
    <location>
        <begin position="117"/>
        <end position="134"/>
    </location>
</feature>
<feature type="transmembrane region" description="Helical" evidence="9">
    <location>
        <begin position="232"/>
        <end position="251"/>
    </location>
</feature>
<keyword evidence="7 9" id="KW-0472">Membrane</keyword>
<keyword evidence="11" id="KW-1185">Reference proteome</keyword>
<feature type="transmembrane region" description="Helical" evidence="9">
    <location>
        <begin position="272"/>
        <end position="291"/>
    </location>
</feature>
<evidence type="ECO:0000313" key="11">
    <source>
        <dbReference type="Proteomes" id="UP000322873"/>
    </source>
</evidence>
<feature type="transmembrane region" description="Helical" evidence="9">
    <location>
        <begin position="87"/>
        <end position="105"/>
    </location>
</feature>
<evidence type="ECO:0000256" key="2">
    <source>
        <dbReference type="ARBA" id="ARBA00006859"/>
    </source>
</evidence>
<dbReference type="SMART" id="SM00730">
    <property type="entry name" value="PSN"/>
    <property type="match status" value="1"/>
</dbReference>
<evidence type="ECO:0000256" key="9">
    <source>
        <dbReference type="SAM" id="Phobius"/>
    </source>
</evidence>